<reference evidence="2 3" key="1">
    <citation type="submission" date="2016-10" db="EMBL/GenBank/DDBJ databases">
        <authorList>
            <person name="de Groot N.N."/>
        </authorList>
    </citation>
    <scope>NUCLEOTIDE SEQUENCE [LARGE SCALE GENOMIC DNA]</scope>
    <source>
        <strain evidence="2 3">NLAE-zl-G419</strain>
    </source>
</reference>
<dbReference type="InterPro" id="IPR011055">
    <property type="entry name" value="Dup_hybrid_motif"/>
</dbReference>
<dbReference type="Proteomes" id="UP000182135">
    <property type="component" value="Unassembled WGS sequence"/>
</dbReference>
<keyword evidence="3" id="KW-1185">Reference proteome</keyword>
<dbReference type="EMBL" id="FOOE01000010">
    <property type="protein sequence ID" value="SFF78424.1"/>
    <property type="molecule type" value="Genomic_DNA"/>
</dbReference>
<gene>
    <name evidence="2" type="ORF">SAMN04487885_11069</name>
</gene>
<sequence length="250" mass="27238">MDKNSQDKSSKFFKKEGFYVVLFVCLCIIAVATAFGIRNARIAKKPVATDVSSINSEDKNVASLDIDDTKETINNATEAKNDKSTKNSAVADSEKENKSAAVANTNTGKFINPVDGTLVKTFSNETQYCETLGTWRTHFGIDIKADLGKTVKAVQEGVVTKVANDNTEYGQYVEIKHPNGLVTRYGNLDTKVSVKVNAKVKQGDAIGTVGKTSGNYSNEKYGSHLHFQVLKDGKDVDPAKYVSYKETATK</sequence>
<dbReference type="InterPro" id="IPR016047">
    <property type="entry name" value="M23ase_b-sheet_dom"/>
</dbReference>
<name>A0A1I2LGL7_9CLOT</name>
<dbReference type="SUPFAM" id="SSF51261">
    <property type="entry name" value="Duplicated hybrid motif"/>
    <property type="match status" value="1"/>
</dbReference>
<protein>
    <submittedName>
        <fullName evidence="2">Peptidase family M23</fullName>
    </submittedName>
</protein>
<dbReference type="eggNOG" id="COG0739">
    <property type="taxonomic scope" value="Bacteria"/>
</dbReference>
<evidence type="ECO:0000313" key="3">
    <source>
        <dbReference type="Proteomes" id="UP000182135"/>
    </source>
</evidence>
<dbReference type="RefSeq" id="WP_027638715.1">
    <property type="nucleotide sequence ID" value="NZ_BAAACD010000033.1"/>
</dbReference>
<dbReference type="GO" id="GO:0004222">
    <property type="term" value="F:metalloendopeptidase activity"/>
    <property type="evidence" value="ECO:0007669"/>
    <property type="project" value="TreeGrafter"/>
</dbReference>
<organism evidence="2 3">
    <name type="scientific">Clostridium cadaveris</name>
    <dbReference type="NCBI Taxonomy" id="1529"/>
    <lineage>
        <taxon>Bacteria</taxon>
        <taxon>Bacillati</taxon>
        <taxon>Bacillota</taxon>
        <taxon>Clostridia</taxon>
        <taxon>Eubacteriales</taxon>
        <taxon>Clostridiaceae</taxon>
        <taxon>Clostridium</taxon>
    </lineage>
</organism>
<dbReference type="AlphaFoldDB" id="A0A1I2LGL7"/>
<dbReference type="CDD" id="cd12797">
    <property type="entry name" value="M23_peptidase"/>
    <property type="match status" value="1"/>
</dbReference>
<evidence type="ECO:0000313" key="2">
    <source>
        <dbReference type="EMBL" id="SFF78424.1"/>
    </source>
</evidence>
<evidence type="ECO:0000259" key="1">
    <source>
        <dbReference type="Pfam" id="PF01551"/>
    </source>
</evidence>
<dbReference type="STRING" id="1529.SAMN04487885_11069"/>
<feature type="domain" description="M23ase beta-sheet core" evidence="1">
    <location>
        <begin position="137"/>
        <end position="238"/>
    </location>
</feature>
<accession>A0A1I2LGL7</accession>
<dbReference type="Gene3D" id="2.70.70.10">
    <property type="entry name" value="Glucose Permease (Domain IIA)"/>
    <property type="match status" value="1"/>
</dbReference>
<dbReference type="PANTHER" id="PTHR21666:SF270">
    <property type="entry name" value="MUREIN HYDROLASE ACTIVATOR ENVC"/>
    <property type="match status" value="1"/>
</dbReference>
<dbReference type="Pfam" id="PF01551">
    <property type="entry name" value="Peptidase_M23"/>
    <property type="match status" value="1"/>
</dbReference>
<dbReference type="InterPro" id="IPR050570">
    <property type="entry name" value="Cell_wall_metabolism_enzyme"/>
</dbReference>
<dbReference type="PANTHER" id="PTHR21666">
    <property type="entry name" value="PEPTIDASE-RELATED"/>
    <property type="match status" value="1"/>
</dbReference>
<proteinExistence type="predicted"/>